<dbReference type="Proteomes" id="UP000319712">
    <property type="component" value="Unassembled WGS sequence"/>
</dbReference>
<dbReference type="PANTHER" id="PTHR12128">
    <property type="entry name" value="DIHYDRODIPICOLINATE SYNTHASE"/>
    <property type="match status" value="1"/>
</dbReference>
<feature type="site" description="Part of a proton relay during catalysis" evidence="11">
    <location>
        <position position="130"/>
    </location>
</feature>
<dbReference type="OrthoDB" id="33636at2157"/>
<dbReference type="SUPFAM" id="SSF51569">
    <property type="entry name" value="Aldolase"/>
    <property type="match status" value="1"/>
</dbReference>
<evidence type="ECO:0000256" key="8">
    <source>
        <dbReference type="ARBA" id="ARBA00023239"/>
    </source>
</evidence>
<evidence type="ECO:0000256" key="3">
    <source>
        <dbReference type="ARBA" id="ARBA00012086"/>
    </source>
</evidence>
<comment type="subunit">
    <text evidence="11">Homotetramer; dimer of dimers.</text>
</comment>
<keyword evidence="9 11" id="KW-0704">Schiff base</keyword>
<gene>
    <name evidence="11" type="primary">dapA</name>
    <name evidence="15" type="ORF">SAMN06264867_102124</name>
</gene>
<dbReference type="GO" id="GO:0008840">
    <property type="term" value="F:4-hydroxy-tetrahydrodipicolinate synthase activity"/>
    <property type="evidence" value="ECO:0007669"/>
    <property type="project" value="UniProtKB-UniRule"/>
</dbReference>
<dbReference type="GO" id="GO:0019877">
    <property type="term" value="P:diaminopimelate biosynthetic process"/>
    <property type="evidence" value="ECO:0007669"/>
    <property type="project" value="UniProtKB-UniRule"/>
</dbReference>
<evidence type="ECO:0000256" key="2">
    <source>
        <dbReference type="ARBA" id="ARBA00005120"/>
    </source>
</evidence>
<dbReference type="GO" id="GO:0009089">
    <property type="term" value="P:lysine biosynthetic process via diaminopimelate"/>
    <property type="evidence" value="ECO:0007669"/>
    <property type="project" value="UniProtKB-UniRule"/>
</dbReference>
<dbReference type="PIRSF" id="PIRSF001365">
    <property type="entry name" value="DHDPS"/>
    <property type="match status" value="1"/>
</dbReference>
<feature type="compositionally biased region" description="Acidic residues" evidence="14">
    <location>
        <begin position="15"/>
        <end position="26"/>
    </location>
</feature>
<evidence type="ECO:0000256" key="12">
    <source>
        <dbReference type="PIRSR" id="PIRSR001365-1"/>
    </source>
</evidence>
<dbReference type="EMBL" id="FXTD01000002">
    <property type="protein sequence ID" value="SMO44352.1"/>
    <property type="molecule type" value="Genomic_DNA"/>
</dbReference>
<dbReference type="HAMAP" id="MF_00418">
    <property type="entry name" value="DapA"/>
    <property type="match status" value="1"/>
</dbReference>
<feature type="site" description="Part of a proton relay during catalysis" evidence="11">
    <location>
        <position position="68"/>
    </location>
</feature>
<dbReference type="InterPro" id="IPR020624">
    <property type="entry name" value="Schiff_base-form_aldolases_CS"/>
</dbReference>
<name>A0A521BB87_9EURY</name>
<dbReference type="UniPathway" id="UPA00034">
    <property type="reaction ID" value="UER00017"/>
</dbReference>
<keyword evidence="8 11" id="KW-0456">Lyase</keyword>
<evidence type="ECO:0000313" key="15">
    <source>
        <dbReference type="EMBL" id="SMO44352.1"/>
    </source>
</evidence>
<dbReference type="GO" id="GO:0005737">
    <property type="term" value="C:cytoplasm"/>
    <property type="evidence" value="ECO:0007669"/>
    <property type="project" value="UniProtKB-SubCell"/>
</dbReference>
<evidence type="ECO:0000256" key="11">
    <source>
        <dbReference type="HAMAP-Rule" id="MF_00418"/>
    </source>
</evidence>
<dbReference type="PRINTS" id="PR00146">
    <property type="entry name" value="DHPICSNTHASE"/>
</dbReference>
<protein>
    <recommendedName>
        <fullName evidence="3 11">4-hydroxy-tetrahydrodipicolinate synthase</fullName>
        <shortName evidence="11">HTPA synthase</shortName>
        <ecNumber evidence="3 11">4.3.3.7</ecNumber>
    </recommendedName>
</protein>
<keyword evidence="16" id="KW-1185">Reference proteome</keyword>
<feature type="binding site" evidence="11 13">
    <location>
        <position position="227"/>
    </location>
    <ligand>
        <name>pyruvate</name>
        <dbReference type="ChEBI" id="CHEBI:15361"/>
    </ligand>
</feature>
<keyword evidence="6 11" id="KW-0220">Diaminopimelate biosynthesis</keyword>
<dbReference type="RefSeq" id="WP_142985560.1">
    <property type="nucleotide sequence ID" value="NZ_FXTD01000002.1"/>
</dbReference>
<dbReference type="Pfam" id="PF00701">
    <property type="entry name" value="DHDPS"/>
    <property type="match status" value="1"/>
</dbReference>
<evidence type="ECO:0000256" key="6">
    <source>
        <dbReference type="ARBA" id="ARBA00022915"/>
    </source>
</evidence>
<dbReference type="AlphaFoldDB" id="A0A521BB87"/>
<accession>A0A521BB87</accession>
<keyword evidence="4 11" id="KW-0963">Cytoplasm</keyword>
<evidence type="ECO:0000256" key="5">
    <source>
        <dbReference type="ARBA" id="ARBA00022605"/>
    </source>
</evidence>
<feature type="region of interest" description="Disordered" evidence="14">
    <location>
        <begin position="1"/>
        <end position="27"/>
    </location>
</feature>
<comment type="function">
    <text evidence="1 11">Catalyzes the condensation of (S)-aspartate-beta-semialdehyde [(S)-ASA] and pyruvate to 4-hydroxy-tetrahydrodipicolinate (HTPA).</text>
</comment>
<feature type="binding site" evidence="11 13">
    <location>
        <position position="69"/>
    </location>
    <ligand>
        <name>pyruvate</name>
        <dbReference type="ChEBI" id="CHEBI:15361"/>
    </ligand>
</feature>
<dbReference type="InterPro" id="IPR005263">
    <property type="entry name" value="DapA"/>
</dbReference>
<dbReference type="SMART" id="SM01130">
    <property type="entry name" value="DHDPS"/>
    <property type="match status" value="1"/>
</dbReference>
<dbReference type="NCBIfam" id="TIGR00674">
    <property type="entry name" value="dapA"/>
    <property type="match status" value="1"/>
</dbReference>
<evidence type="ECO:0000256" key="7">
    <source>
        <dbReference type="ARBA" id="ARBA00023154"/>
    </source>
</evidence>
<evidence type="ECO:0000256" key="13">
    <source>
        <dbReference type="PIRSR" id="PIRSR001365-2"/>
    </source>
</evidence>
<dbReference type="GO" id="GO:0008675">
    <property type="term" value="F:2-dehydro-3-deoxy-phosphogluconate aldolase activity"/>
    <property type="evidence" value="ECO:0007669"/>
    <property type="project" value="UniProtKB-ARBA"/>
</dbReference>
<comment type="subcellular location">
    <subcellularLocation>
        <location evidence="11">Cytoplasm</location>
    </subcellularLocation>
</comment>
<evidence type="ECO:0000313" key="16">
    <source>
        <dbReference type="Proteomes" id="UP000319712"/>
    </source>
</evidence>
<dbReference type="PROSITE" id="PS00665">
    <property type="entry name" value="DHDPS_1"/>
    <property type="match status" value="1"/>
</dbReference>
<dbReference type="Gene3D" id="3.20.20.70">
    <property type="entry name" value="Aldolase class I"/>
    <property type="match status" value="1"/>
</dbReference>
<dbReference type="InterPro" id="IPR002220">
    <property type="entry name" value="DapA-like"/>
</dbReference>
<feature type="compositionally biased region" description="Acidic residues" evidence="14">
    <location>
        <begin position="310"/>
        <end position="324"/>
    </location>
</feature>
<evidence type="ECO:0000256" key="10">
    <source>
        <dbReference type="ARBA" id="ARBA00047836"/>
    </source>
</evidence>
<comment type="similarity">
    <text evidence="11">Belongs to the DapA family.</text>
</comment>
<dbReference type="CDD" id="cd00950">
    <property type="entry name" value="DHDPS"/>
    <property type="match status" value="1"/>
</dbReference>
<dbReference type="EC" id="4.3.3.7" evidence="3 11"/>
<evidence type="ECO:0000256" key="1">
    <source>
        <dbReference type="ARBA" id="ARBA00003294"/>
    </source>
</evidence>
<evidence type="ECO:0000256" key="4">
    <source>
        <dbReference type="ARBA" id="ARBA00022490"/>
    </source>
</evidence>
<organism evidence="15 16">
    <name type="scientific">Halorubrum cibi</name>
    <dbReference type="NCBI Taxonomy" id="413815"/>
    <lineage>
        <taxon>Archaea</taxon>
        <taxon>Methanobacteriati</taxon>
        <taxon>Methanobacteriota</taxon>
        <taxon>Stenosarchaea group</taxon>
        <taxon>Halobacteria</taxon>
        <taxon>Halobacteriales</taxon>
        <taxon>Haloferacaceae</taxon>
        <taxon>Halorubrum</taxon>
    </lineage>
</organism>
<evidence type="ECO:0000256" key="9">
    <source>
        <dbReference type="ARBA" id="ARBA00023270"/>
    </source>
</evidence>
<feature type="region of interest" description="Disordered" evidence="14">
    <location>
        <begin position="286"/>
        <end position="333"/>
    </location>
</feature>
<keyword evidence="5 11" id="KW-0028">Amino-acid biosynthesis</keyword>
<feature type="compositionally biased region" description="Low complexity" evidence="14">
    <location>
        <begin position="1"/>
        <end position="12"/>
    </location>
</feature>
<feature type="active site" description="Proton donor/acceptor" evidence="11 12">
    <location>
        <position position="156"/>
    </location>
</feature>
<comment type="pathway">
    <text evidence="2 11">Amino-acid biosynthesis; L-lysine biosynthesis via DAP pathway; (S)-tetrahydrodipicolinate from L-aspartate: step 3/4.</text>
</comment>
<evidence type="ECO:0000256" key="14">
    <source>
        <dbReference type="SAM" id="MobiDB-lite"/>
    </source>
</evidence>
<feature type="compositionally biased region" description="Basic and acidic residues" evidence="14">
    <location>
        <begin position="297"/>
        <end position="309"/>
    </location>
</feature>
<reference evidence="15 16" key="1">
    <citation type="submission" date="2017-05" db="EMBL/GenBank/DDBJ databases">
        <authorList>
            <person name="Varghese N."/>
            <person name="Submissions S."/>
        </authorList>
    </citation>
    <scope>NUCLEOTIDE SEQUENCE [LARGE SCALE GENOMIC DNA]</scope>
    <source>
        <strain evidence="15 16">DSM 19504</strain>
    </source>
</reference>
<proteinExistence type="inferred from homology"/>
<comment type="caution">
    <text evidence="11">Was originally thought to be a dihydrodipicolinate synthase (DHDPS), catalyzing the condensation of (S)-aspartate-beta-semialdehyde [(S)-ASA] and pyruvate to dihydrodipicolinate (DHDP). However, it was shown in E.coli that the product of the enzymatic reaction is not dihydrodipicolinate but in fact (4S)-4-hydroxy-2,3,4,5-tetrahydro-(2S)-dipicolinic acid (HTPA), and that the consecutive dehydration reaction leading to DHDP is not spontaneous but catalyzed by DapB.</text>
</comment>
<sequence length="333" mass="35739">MTNSTTTTTPYTTDRDDDGEPTDEPFEGVYPAMTTPFTGENGIDHEQLAENARYLERAGVDGVVPVGSTGESATMTHDEHIEVVETVRDAVDDVPVIAGTGSNNTAEALSLSRRAAETGADGILLISPYYNKPEPEGFREHYGTIADAVDLPQVVYNVPSRTGRSIPVDVVVDLAEHPNVQGYKAASGDLNRISEIVERTRGETFSVLSGDDGLTLPTLSVGGTGTISVVANVEPERSCAMVGSALSGDYDRARELHHELAPLVRELFVETNPIPVTEAMYVRDRGGPHVRSPLTRLSEERREPLRELLAEYEEGSPEETEAAGETDASGGAE</sequence>
<feature type="active site" description="Schiff-base intermediate with substrate" evidence="11 12">
    <location>
        <position position="184"/>
    </location>
</feature>
<keyword evidence="7 11" id="KW-0457">Lysine biosynthesis</keyword>
<comment type="catalytic activity">
    <reaction evidence="10 11">
        <text>L-aspartate 4-semialdehyde + pyruvate = (2S,4S)-4-hydroxy-2,3,4,5-tetrahydrodipicolinate + H2O + H(+)</text>
        <dbReference type="Rhea" id="RHEA:34171"/>
        <dbReference type="ChEBI" id="CHEBI:15361"/>
        <dbReference type="ChEBI" id="CHEBI:15377"/>
        <dbReference type="ChEBI" id="CHEBI:15378"/>
        <dbReference type="ChEBI" id="CHEBI:67139"/>
        <dbReference type="ChEBI" id="CHEBI:537519"/>
        <dbReference type="EC" id="4.3.3.7"/>
    </reaction>
</comment>
<dbReference type="PANTHER" id="PTHR12128:SF66">
    <property type="entry name" value="4-HYDROXY-2-OXOGLUTARATE ALDOLASE, MITOCHONDRIAL"/>
    <property type="match status" value="1"/>
</dbReference>
<dbReference type="InterPro" id="IPR013785">
    <property type="entry name" value="Aldolase_TIM"/>
</dbReference>